<evidence type="ECO:0000313" key="1">
    <source>
        <dbReference type="EMBL" id="CAL5225910.1"/>
    </source>
</evidence>
<organism evidence="1 2">
    <name type="scientific">Coccomyxa viridis</name>
    <dbReference type="NCBI Taxonomy" id="1274662"/>
    <lineage>
        <taxon>Eukaryota</taxon>
        <taxon>Viridiplantae</taxon>
        <taxon>Chlorophyta</taxon>
        <taxon>core chlorophytes</taxon>
        <taxon>Trebouxiophyceae</taxon>
        <taxon>Trebouxiophyceae incertae sedis</taxon>
        <taxon>Coccomyxaceae</taxon>
        <taxon>Coccomyxa</taxon>
    </lineage>
</organism>
<reference evidence="1 2" key="1">
    <citation type="submission" date="2024-06" db="EMBL/GenBank/DDBJ databases">
        <authorList>
            <person name="Kraege A."/>
            <person name="Thomma B."/>
        </authorList>
    </citation>
    <scope>NUCLEOTIDE SEQUENCE [LARGE SCALE GENOMIC DNA]</scope>
</reference>
<comment type="caution">
    <text evidence="1">The sequence shown here is derived from an EMBL/GenBank/DDBJ whole genome shotgun (WGS) entry which is preliminary data.</text>
</comment>
<dbReference type="EMBL" id="CAXHTA020000015">
    <property type="protein sequence ID" value="CAL5225910.1"/>
    <property type="molecule type" value="Genomic_DNA"/>
</dbReference>
<sequence length="211" mass="24452">MQQTEIEPPESRLIDLRKDLDYLTDRYIPYLKDNIKLGMDMEWVNTARDYPQLLNFFPPHPSPFESYGTTDVAVVLRSAVRAKQPEKGLLVLFDINVNGDMDEDAHGKALIRLTVANFKSPDTRPIVVQTNMKDKWHLFWMDGDKVIEEPLPTNSHAAWLVQTLLSGRMGEYGRNQVFAERQRIPERLILRQRRVELEVTNGGRGLHIRDI</sequence>
<accession>A0ABP1G3E5</accession>
<evidence type="ECO:0000313" key="2">
    <source>
        <dbReference type="Proteomes" id="UP001497392"/>
    </source>
</evidence>
<gene>
    <name evidence="1" type="primary">g8701</name>
    <name evidence="1" type="ORF">VP750_LOCUS7816</name>
</gene>
<name>A0ABP1G3E5_9CHLO</name>
<proteinExistence type="predicted"/>
<protein>
    <submittedName>
        <fullName evidence="1">G8701 protein</fullName>
    </submittedName>
</protein>
<keyword evidence="2" id="KW-1185">Reference proteome</keyword>
<dbReference type="Proteomes" id="UP001497392">
    <property type="component" value="Unassembled WGS sequence"/>
</dbReference>